<accession>A0ABV9HFS3</accession>
<dbReference type="GO" id="GO:0004386">
    <property type="term" value="F:helicase activity"/>
    <property type="evidence" value="ECO:0007669"/>
    <property type="project" value="UniProtKB-KW"/>
</dbReference>
<dbReference type="PANTHER" id="PTHR47959:SF13">
    <property type="entry name" value="ATP-DEPENDENT RNA HELICASE RHLE"/>
    <property type="match status" value="1"/>
</dbReference>
<dbReference type="EMBL" id="JBHSFI010000003">
    <property type="protein sequence ID" value="MFC4627991.1"/>
    <property type="molecule type" value="Genomic_DNA"/>
</dbReference>
<sequence length="305" mass="32069">MDEVLGPRPTATRKSRIPDTLQRRGTQAQSFSVSLEERLAIAVKAVADRGAALSGLAPSFAGSPSESFVRTLVDASQFSPIQAAALSAVMSGRDFIGHVPQGVDRQLAYAIPLLHQVVAPGEPGYDQVPDPGQPQAVVLVPTPSLAVAVAEHLALVGVSARRIVRIESVIQGLGPNQEATARALGSDVIVGTVEHLSSMIGQENPSLEHVHVVVLDGADEMASLGVLPDVEAFLGRTPAHKRTMLFTATMPDDVAALARRIMHLPLTSPARVSDPTADDKSEPTDKSDTSSPPARRTSKRDSSTA</sequence>
<proteinExistence type="predicted"/>
<dbReference type="Proteomes" id="UP001596011">
    <property type="component" value="Unassembled WGS sequence"/>
</dbReference>
<evidence type="ECO:0000256" key="5">
    <source>
        <dbReference type="SAM" id="MobiDB-lite"/>
    </source>
</evidence>
<dbReference type="InterPro" id="IPR050079">
    <property type="entry name" value="DEAD_box_RNA_helicase"/>
</dbReference>
<dbReference type="InterPro" id="IPR011545">
    <property type="entry name" value="DEAD/DEAH_box_helicase_dom"/>
</dbReference>
<evidence type="ECO:0000313" key="7">
    <source>
        <dbReference type="EMBL" id="MFC4627991.1"/>
    </source>
</evidence>
<evidence type="ECO:0000313" key="8">
    <source>
        <dbReference type="Proteomes" id="UP001596011"/>
    </source>
</evidence>
<gene>
    <name evidence="7" type="ORF">ACFO6V_07095</name>
</gene>
<dbReference type="PROSITE" id="PS51192">
    <property type="entry name" value="HELICASE_ATP_BIND_1"/>
    <property type="match status" value="1"/>
</dbReference>
<keyword evidence="1" id="KW-0547">Nucleotide-binding</keyword>
<feature type="domain" description="Helicase ATP-binding" evidence="6">
    <location>
        <begin position="86"/>
        <end position="268"/>
    </location>
</feature>
<dbReference type="InterPro" id="IPR027417">
    <property type="entry name" value="P-loop_NTPase"/>
</dbReference>
<keyword evidence="2" id="KW-0378">Hydrolase</keyword>
<dbReference type="SMART" id="SM00487">
    <property type="entry name" value="DEXDc"/>
    <property type="match status" value="1"/>
</dbReference>
<keyword evidence="3 7" id="KW-0347">Helicase</keyword>
<evidence type="ECO:0000256" key="1">
    <source>
        <dbReference type="ARBA" id="ARBA00022741"/>
    </source>
</evidence>
<evidence type="ECO:0000256" key="2">
    <source>
        <dbReference type="ARBA" id="ARBA00022801"/>
    </source>
</evidence>
<reference evidence="8" key="1">
    <citation type="journal article" date="2019" name="Int. J. Syst. Evol. Microbiol.">
        <title>The Global Catalogue of Microorganisms (GCM) 10K type strain sequencing project: providing services to taxonomists for standard genome sequencing and annotation.</title>
        <authorList>
            <consortium name="The Broad Institute Genomics Platform"/>
            <consortium name="The Broad Institute Genome Sequencing Center for Infectious Disease"/>
            <person name="Wu L."/>
            <person name="Ma J."/>
        </authorList>
    </citation>
    <scope>NUCLEOTIDE SEQUENCE [LARGE SCALE GENOMIC DNA]</scope>
    <source>
        <strain evidence="8">CCUG 42722</strain>
    </source>
</reference>
<evidence type="ECO:0000256" key="3">
    <source>
        <dbReference type="ARBA" id="ARBA00022806"/>
    </source>
</evidence>
<dbReference type="PANTHER" id="PTHR47959">
    <property type="entry name" value="ATP-DEPENDENT RNA HELICASE RHLE-RELATED"/>
    <property type="match status" value="1"/>
</dbReference>
<dbReference type="RefSeq" id="WP_377133644.1">
    <property type="nucleotide sequence ID" value="NZ_JBHSFI010000003.1"/>
</dbReference>
<dbReference type="CDD" id="cd00268">
    <property type="entry name" value="DEADc"/>
    <property type="match status" value="1"/>
</dbReference>
<keyword evidence="8" id="KW-1185">Reference proteome</keyword>
<dbReference type="Gene3D" id="3.40.50.300">
    <property type="entry name" value="P-loop containing nucleotide triphosphate hydrolases"/>
    <property type="match status" value="1"/>
</dbReference>
<organism evidence="7 8">
    <name type="scientific">Promicromonospora alba</name>
    <dbReference type="NCBI Taxonomy" id="1616110"/>
    <lineage>
        <taxon>Bacteria</taxon>
        <taxon>Bacillati</taxon>
        <taxon>Actinomycetota</taxon>
        <taxon>Actinomycetes</taxon>
        <taxon>Micrococcales</taxon>
        <taxon>Promicromonosporaceae</taxon>
        <taxon>Promicromonospora</taxon>
    </lineage>
</organism>
<evidence type="ECO:0000256" key="4">
    <source>
        <dbReference type="ARBA" id="ARBA00022840"/>
    </source>
</evidence>
<dbReference type="InterPro" id="IPR014001">
    <property type="entry name" value="Helicase_ATP-bd"/>
</dbReference>
<feature type="region of interest" description="Disordered" evidence="5">
    <location>
        <begin position="267"/>
        <end position="305"/>
    </location>
</feature>
<feature type="compositionally biased region" description="Basic and acidic residues" evidence="5">
    <location>
        <begin position="277"/>
        <end position="288"/>
    </location>
</feature>
<dbReference type="InterPro" id="IPR044742">
    <property type="entry name" value="DEAD/DEAH_RhlB"/>
</dbReference>
<dbReference type="SUPFAM" id="SSF52540">
    <property type="entry name" value="P-loop containing nucleoside triphosphate hydrolases"/>
    <property type="match status" value="1"/>
</dbReference>
<keyword evidence="4" id="KW-0067">ATP-binding</keyword>
<comment type="caution">
    <text evidence="7">The sequence shown here is derived from an EMBL/GenBank/DDBJ whole genome shotgun (WGS) entry which is preliminary data.</text>
</comment>
<protein>
    <submittedName>
        <fullName evidence="7">DEAD/DEAH box helicase family protein</fullName>
    </submittedName>
</protein>
<dbReference type="Pfam" id="PF00270">
    <property type="entry name" value="DEAD"/>
    <property type="match status" value="1"/>
</dbReference>
<name>A0ABV9HFS3_9MICO</name>
<evidence type="ECO:0000259" key="6">
    <source>
        <dbReference type="PROSITE" id="PS51192"/>
    </source>
</evidence>